<feature type="transmembrane region" description="Helical" evidence="3">
    <location>
        <begin position="106"/>
        <end position="125"/>
    </location>
</feature>
<feature type="transmembrane region" description="Helical" evidence="3">
    <location>
        <begin position="377"/>
        <end position="398"/>
    </location>
</feature>
<dbReference type="GO" id="GO:0008028">
    <property type="term" value="F:monocarboxylic acid transmembrane transporter activity"/>
    <property type="evidence" value="ECO:0007669"/>
    <property type="project" value="TreeGrafter"/>
</dbReference>
<dbReference type="Proteomes" id="UP000694845">
    <property type="component" value="Unplaced"/>
</dbReference>
<evidence type="ECO:0000256" key="2">
    <source>
        <dbReference type="SAM" id="MobiDB-lite"/>
    </source>
</evidence>
<feature type="transmembrane region" description="Helical" evidence="3">
    <location>
        <begin position="251"/>
        <end position="275"/>
    </location>
</feature>
<feature type="transmembrane region" description="Helical" evidence="3">
    <location>
        <begin position="319"/>
        <end position="337"/>
    </location>
</feature>
<keyword evidence="3" id="KW-0472">Membrane</keyword>
<sequence length="435" mass="46768">MGVKCGSGCGNAGWCAVLCVHVDWLLWTGLLKGLGVLLPTLQEQFKADTWMIGGLIATITGAGSLAGPLSRLLEVLFGTRIVVIVCGFLFGASIIVSSFSTSAIQMTLALSLIAGPGLMITNVLSRAMTGRYFTTNYATVNGIATSGHSVGLIAIAPLTQVLLDTYGWRGAMLLLGAISTHLGVCGLLLRTPPPSAEGRDDYLPINSSEEEPSADESRSLKAQKESRFRILKNAVKAQANRLGCTVCNFSTFWIATLVNAGHLFVGSLWMIYLVAYAESKGFSGYEAVTFTTVAGIGNLVIKILFGFMVDRGWLKLRQALLISIVNCALALSTLPLVNSYWLMMVNALIFNGFVGVQGSLSDIYTRELLGVEDLVSAFSWMDLLTALIQIALGFFPGWIFDQTGSYDKAFVILGLISLLPLVSLLVENLLNRRKK</sequence>
<dbReference type="Pfam" id="PF07690">
    <property type="entry name" value="MFS_1"/>
    <property type="match status" value="1"/>
</dbReference>
<protein>
    <submittedName>
        <fullName evidence="6">Monocarboxylate transporter 12-like</fullName>
    </submittedName>
</protein>
<gene>
    <name evidence="6" type="primary">LOC110986506</name>
</gene>
<feature type="transmembrane region" description="Helical" evidence="3">
    <location>
        <begin position="81"/>
        <end position="100"/>
    </location>
</feature>
<organism evidence="5 6">
    <name type="scientific">Acanthaster planci</name>
    <name type="common">Crown-of-thorns starfish</name>
    <dbReference type="NCBI Taxonomy" id="133434"/>
    <lineage>
        <taxon>Eukaryota</taxon>
        <taxon>Metazoa</taxon>
        <taxon>Echinodermata</taxon>
        <taxon>Eleutherozoa</taxon>
        <taxon>Asterozoa</taxon>
        <taxon>Asteroidea</taxon>
        <taxon>Valvatacea</taxon>
        <taxon>Valvatida</taxon>
        <taxon>Acanthasteridae</taxon>
        <taxon>Acanthaster</taxon>
    </lineage>
</organism>
<feature type="transmembrane region" description="Helical" evidence="3">
    <location>
        <begin position="287"/>
        <end position="307"/>
    </location>
</feature>
<feature type="transmembrane region" description="Helical" evidence="3">
    <location>
        <begin position="137"/>
        <end position="158"/>
    </location>
</feature>
<feature type="transmembrane region" description="Helical" evidence="3">
    <location>
        <begin position="50"/>
        <end position="69"/>
    </location>
</feature>
<evidence type="ECO:0000256" key="1">
    <source>
        <dbReference type="ARBA" id="ARBA00004141"/>
    </source>
</evidence>
<feature type="transmembrane region" description="Helical" evidence="3">
    <location>
        <begin position="410"/>
        <end position="430"/>
    </location>
</feature>
<dbReference type="SUPFAM" id="SSF103473">
    <property type="entry name" value="MFS general substrate transporter"/>
    <property type="match status" value="1"/>
</dbReference>
<dbReference type="InterPro" id="IPR036259">
    <property type="entry name" value="MFS_trans_sf"/>
</dbReference>
<dbReference type="InterPro" id="IPR050327">
    <property type="entry name" value="Proton-linked_MCT"/>
</dbReference>
<dbReference type="GO" id="GO:0016020">
    <property type="term" value="C:membrane"/>
    <property type="evidence" value="ECO:0007669"/>
    <property type="project" value="UniProtKB-SubCell"/>
</dbReference>
<dbReference type="Gene3D" id="1.20.1250.20">
    <property type="entry name" value="MFS general substrate transporter like domains"/>
    <property type="match status" value="1"/>
</dbReference>
<dbReference type="PROSITE" id="PS50850">
    <property type="entry name" value="MFS"/>
    <property type="match status" value="1"/>
</dbReference>
<accession>A0A8B7ZLA8</accession>
<dbReference type="OrthoDB" id="6499973at2759"/>
<evidence type="ECO:0000256" key="3">
    <source>
        <dbReference type="SAM" id="Phobius"/>
    </source>
</evidence>
<dbReference type="OMA" id="IMSVAMF"/>
<comment type="subcellular location">
    <subcellularLocation>
        <location evidence="1">Membrane</location>
        <topology evidence="1">Multi-pass membrane protein</topology>
    </subcellularLocation>
</comment>
<feature type="domain" description="Major facilitator superfamily (MFS) profile" evidence="4">
    <location>
        <begin position="1"/>
        <end position="435"/>
    </location>
</feature>
<evidence type="ECO:0000313" key="6">
    <source>
        <dbReference type="RefSeq" id="XP_022104111.1"/>
    </source>
</evidence>
<keyword evidence="3" id="KW-0812">Transmembrane</keyword>
<feature type="transmembrane region" description="Helical" evidence="3">
    <location>
        <begin position="170"/>
        <end position="189"/>
    </location>
</feature>
<dbReference type="KEGG" id="aplc:110986506"/>
<evidence type="ECO:0000313" key="5">
    <source>
        <dbReference type="Proteomes" id="UP000694845"/>
    </source>
</evidence>
<dbReference type="RefSeq" id="XP_022104111.1">
    <property type="nucleotide sequence ID" value="XM_022248419.1"/>
</dbReference>
<evidence type="ECO:0000259" key="4">
    <source>
        <dbReference type="PROSITE" id="PS50850"/>
    </source>
</evidence>
<feature type="region of interest" description="Disordered" evidence="2">
    <location>
        <begin position="198"/>
        <end position="221"/>
    </location>
</feature>
<reference evidence="6" key="1">
    <citation type="submission" date="2025-08" db="UniProtKB">
        <authorList>
            <consortium name="RefSeq"/>
        </authorList>
    </citation>
    <scope>IDENTIFICATION</scope>
</reference>
<dbReference type="PANTHER" id="PTHR11360:SF303">
    <property type="entry name" value="MAJOR FACILITATOR SUPERFAMILY (MFS) PROFILE DOMAIN-CONTAINING PROTEIN"/>
    <property type="match status" value="1"/>
</dbReference>
<dbReference type="InterPro" id="IPR011701">
    <property type="entry name" value="MFS"/>
</dbReference>
<feature type="transmembrane region" description="Helical" evidence="3">
    <location>
        <begin position="12"/>
        <end position="30"/>
    </location>
</feature>
<dbReference type="AlphaFoldDB" id="A0A8B7ZLA8"/>
<proteinExistence type="predicted"/>
<keyword evidence="5" id="KW-1185">Reference proteome</keyword>
<keyword evidence="3" id="KW-1133">Transmembrane helix</keyword>
<dbReference type="InterPro" id="IPR020846">
    <property type="entry name" value="MFS_dom"/>
</dbReference>
<dbReference type="PANTHER" id="PTHR11360">
    <property type="entry name" value="MONOCARBOXYLATE TRANSPORTER"/>
    <property type="match status" value="1"/>
</dbReference>
<name>A0A8B7ZLA8_ACAPL</name>
<dbReference type="GeneID" id="110986506"/>
<feature type="transmembrane region" description="Helical" evidence="3">
    <location>
        <begin position="343"/>
        <end position="365"/>
    </location>
</feature>